<reference evidence="10" key="1">
    <citation type="journal article" date="2023" name="PhytoFront">
        <title>Draft Genome Resources of Seven Strains of Tilletia horrida, Causal Agent of Kernel Smut of Rice.</title>
        <authorList>
            <person name="Khanal S."/>
            <person name="Antony Babu S."/>
            <person name="Zhou X.G."/>
        </authorList>
    </citation>
    <scope>NUCLEOTIDE SEQUENCE</scope>
    <source>
        <strain evidence="10">TX6</strain>
    </source>
</reference>
<feature type="transmembrane region" description="Helical" evidence="8">
    <location>
        <begin position="307"/>
        <end position="332"/>
    </location>
</feature>
<keyword evidence="5 8" id="KW-1133">Transmembrane helix</keyword>
<feature type="transmembrane region" description="Helical" evidence="8">
    <location>
        <begin position="185"/>
        <end position="203"/>
    </location>
</feature>
<keyword evidence="6 8" id="KW-0472">Membrane</keyword>
<feature type="transmembrane region" description="Helical" evidence="8">
    <location>
        <begin position="438"/>
        <end position="464"/>
    </location>
</feature>
<evidence type="ECO:0000256" key="8">
    <source>
        <dbReference type="SAM" id="Phobius"/>
    </source>
</evidence>
<name>A0AAN6JQ84_9BASI</name>
<dbReference type="PIRSF" id="PIRSF006060">
    <property type="entry name" value="AA_transporter"/>
    <property type="match status" value="1"/>
</dbReference>
<sequence>MSAIPSPDQIEPARLDEACSYPPSPNEDKEAPAKLHRGLSSLHLQMIAFGGSIGTGLFVGSGKALASGGPLFLLIDLVLVGGILFTVIMALGELATTLPVSGSLASYSTRMLDPAWGFAMGWIYWLLWLMVLPFELVVATIVIRYWDVSERITSAVWIVIFLTLICGINSVGIKGYATVEVVGSMIKIAAILIFIFVAIIIDVGGGPNHQYLGAATWSEPGPTQNGFKGFCSVFVIAAFGYCGTELVGLAARECENPRKEIPKASTQVFWRTVFFYIVSLFLIGLIVPSDHPKLMGDNNASSSPFVIAFNIAGIKILPDIFNVVILVSVLSVGNSAIYGSSRTLVALAEDGHAPKFLAHIDSKGRPVYATGLSLAAGLLAFLQYASSQNLIFSWLLAVSGLGAIVTWGSVCAAHIRFRLAWARRGRSLEELPWISPCGVWGSVIGLLSIILVLILVFFVSAFPIKPDPTVSGRVSFFFQNYISVPIIFSLFLWAKLKWKTSIRSLDEIDLDTGREQVPLEILRAERDESKSRPLLQKLREFVC</sequence>
<keyword evidence="2" id="KW-0813">Transport</keyword>
<comment type="subcellular location">
    <subcellularLocation>
        <location evidence="1">Membrane</location>
        <topology evidence="1">Multi-pass membrane protein</topology>
    </subcellularLocation>
</comment>
<feature type="transmembrane region" description="Helical" evidence="8">
    <location>
        <begin position="268"/>
        <end position="287"/>
    </location>
</feature>
<evidence type="ECO:0000256" key="6">
    <source>
        <dbReference type="ARBA" id="ARBA00023136"/>
    </source>
</evidence>
<dbReference type="AlphaFoldDB" id="A0AAN6JQ84"/>
<dbReference type="EMBL" id="JAPDMZ010000208">
    <property type="protein sequence ID" value="KAK0546020.1"/>
    <property type="molecule type" value="Genomic_DNA"/>
</dbReference>
<evidence type="ECO:0000256" key="3">
    <source>
        <dbReference type="ARBA" id="ARBA00022692"/>
    </source>
</evidence>
<feature type="region of interest" description="Disordered" evidence="7">
    <location>
        <begin position="1"/>
        <end position="31"/>
    </location>
</feature>
<comment type="caution">
    <text evidence="10">The sequence shown here is derived from an EMBL/GenBank/DDBJ whole genome shotgun (WGS) entry which is preliminary data.</text>
</comment>
<keyword evidence="11" id="KW-1185">Reference proteome</keyword>
<keyword evidence="3 8" id="KW-0812">Transmembrane</keyword>
<evidence type="ECO:0000256" key="7">
    <source>
        <dbReference type="SAM" id="MobiDB-lite"/>
    </source>
</evidence>
<dbReference type="GO" id="GO:0015171">
    <property type="term" value="F:amino acid transmembrane transporter activity"/>
    <property type="evidence" value="ECO:0007669"/>
    <property type="project" value="TreeGrafter"/>
</dbReference>
<feature type="domain" description="Amino acid permease/ SLC12A" evidence="9">
    <location>
        <begin position="43"/>
        <end position="504"/>
    </location>
</feature>
<dbReference type="PANTHER" id="PTHR43341">
    <property type="entry name" value="AMINO ACID PERMEASE"/>
    <property type="match status" value="1"/>
</dbReference>
<dbReference type="PANTHER" id="PTHR43341:SF1">
    <property type="entry name" value="GENERAL AMINO-ACID PERMEASE GAP1"/>
    <property type="match status" value="1"/>
</dbReference>
<feature type="transmembrane region" description="Helical" evidence="8">
    <location>
        <begin position="391"/>
        <end position="417"/>
    </location>
</feature>
<evidence type="ECO:0000256" key="5">
    <source>
        <dbReference type="ARBA" id="ARBA00022989"/>
    </source>
</evidence>
<evidence type="ECO:0000256" key="4">
    <source>
        <dbReference type="ARBA" id="ARBA00022970"/>
    </source>
</evidence>
<dbReference type="Gene3D" id="1.20.1740.10">
    <property type="entry name" value="Amino acid/polyamine transporter I"/>
    <property type="match status" value="1"/>
</dbReference>
<evidence type="ECO:0000313" key="11">
    <source>
        <dbReference type="Proteomes" id="UP001176517"/>
    </source>
</evidence>
<dbReference type="Proteomes" id="UP001176517">
    <property type="component" value="Unassembled WGS sequence"/>
</dbReference>
<keyword evidence="4" id="KW-0029">Amino-acid transport</keyword>
<proteinExistence type="predicted"/>
<feature type="transmembrane region" description="Helical" evidence="8">
    <location>
        <begin position="122"/>
        <end position="143"/>
    </location>
</feature>
<evidence type="ECO:0000256" key="2">
    <source>
        <dbReference type="ARBA" id="ARBA00022448"/>
    </source>
</evidence>
<dbReference type="FunFam" id="1.20.1740.10:FF:000001">
    <property type="entry name" value="Amino acid permease"/>
    <property type="match status" value="1"/>
</dbReference>
<protein>
    <recommendedName>
        <fullName evidence="9">Amino acid permease/ SLC12A domain-containing protein</fullName>
    </recommendedName>
</protein>
<dbReference type="InterPro" id="IPR050524">
    <property type="entry name" value="APC_YAT"/>
</dbReference>
<feature type="transmembrane region" description="Helical" evidence="8">
    <location>
        <begin position="367"/>
        <end position="385"/>
    </location>
</feature>
<organism evidence="10 11">
    <name type="scientific">Tilletia horrida</name>
    <dbReference type="NCBI Taxonomy" id="155126"/>
    <lineage>
        <taxon>Eukaryota</taxon>
        <taxon>Fungi</taxon>
        <taxon>Dikarya</taxon>
        <taxon>Basidiomycota</taxon>
        <taxon>Ustilaginomycotina</taxon>
        <taxon>Exobasidiomycetes</taxon>
        <taxon>Tilletiales</taxon>
        <taxon>Tilletiaceae</taxon>
        <taxon>Tilletia</taxon>
    </lineage>
</organism>
<accession>A0AAN6JQ84</accession>
<dbReference type="InterPro" id="IPR004841">
    <property type="entry name" value="AA-permease/SLC12A_dom"/>
</dbReference>
<dbReference type="PROSITE" id="PS00218">
    <property type="entry name" value="AMINO_ACID_PERMEASE_1"/>
    <property type="match status" value="1"/>
</dbReference>
<dbReference type="GO" id="GO:0016020">
    <property type="term" value="C:membrane"/>
    <property type="evidence" value="ECO:0007669"/>
    <property type="project" value="UniProtKB-SubCell"/>
</dbReference>
<evidence type="ECO:0000259" key="9">
    <source>
        <dbReference type="Pfam" id="PF00324"/>
    </source>
</evidence>
<feature type="transmembrane region" description="Helical" evidence="8">
    <location>
        <begin position="71"/>
        <end position="91"/>
    </location>
</feature>
<evidence type="ECO:0000313" key="10">
    <source>
        <dbReference type="EMBL" id="KAK0546020.1"/>
    </source>
</evidence>
<feature type="transmembrane region" description="Helical" evidence="8">
    <location>
        <begin position="42"/>
        <end position="59"/>
    </location>
</feature>
<feature type="transmembrane region" description="Helical" evidence="8">
    <location>
        <begin position="476"/>
        <end position="494"/>
    </location>
</feature>
<evidence type="ECO:0000256" key="1">
    <source>
        <dbReference type="ARBA" id="ARBA00004141"/>
    </source>
</evidence>
<gene>
    <name evidence="10" type="ORF">OC846_005440</name>
</gene>
<feature type="transmembrane region" description="Helical" evidence="8">
    <location>
        <begin position="155"/>
        <end position="173"/>
    </location>
</feature>
<dbReference type="Pfam" id="PF00324">
    <property type="entry name" value="AA_permease"/>
    <property type="match status" value="1"/>
</dbReference>
<dbReference type="InterPro" id="IPR004840">
    <property type="entry name" value="Amino_acid_permease_CS"/>
</dbReference>